<feature type="region of interest" description="Disordered" evidence="1">
    <location>
        <begin position="142"/>
        <end position="212"/>
    </location>
</feature>
<organism evidence="2 3">
    <name type="scientific">Streptomyces tsukubensis (strain DSM 42081 / NBRC 108919 / NRRL 18488 / 9993)</name>
    <dbReference type="NCBI Taxonomy" id="1114943"/>
    <lineage>
        <taxon>Bacteria</taxon>
        <taxon>Bacillati</taxon>
        <taxon>Actinomycetota</taxon>
        <taxon>Actinomycetes</taxon>
        <taxon>Kitasatosporales</taxon>
        <taxon>Streptomycetaceae</taxon>
        <taxon>Streptomyces</taxon>
    </lineage>
</organism>
<dbReference type="InterPro" id="IPR058248">
    <property type="entry name" value="Lxx211020-like"/>
</dbReference>
<sequence>MITVATAAAVAAALTLTGCSTESSGPTGSSHGRPDAPELTVSGEFMPQPVSDMAAGFLTVRNGGGKADRLTSVTSPISDTVTIHESKGQRMRKVDSFPIPADGALALERGGSHIMFEQLKQRPKKGEKVSVELRFETSGPIRVELPVMETGYNPSKATTGETDGKDGKDGKGAPETGSGAAGGSGAPSGATDPAQSPEPADGRPAEHTSEHH</sequence>
<dbReference type="AlphaFoldDB" id="A0A7G3UNT9"/>
<feature type="compositionally biased region" description="Basic and acidic residues" evidence="1">
    <location>
        <begin position="162"/>
        <end position="172"/>
    </location>
</feature>
<feature type="compositionally biased region" description="Polar residues" evidence="1">
    <location>
        <begin position="19"/>
        <end position="30"/>
    </location>
</feature>
<evidence type="ECO:0000256" key="1">
    <source>
        <dbReference type="SAM" id="MobiDB-lite"/>
    </source>
</evidence>
<dbReference type="Gene3D" id="2.60.40.1890">
    <property type="entry name" value="PCu(A)C copper chaperone"/>
    <property type="match status" value="1"/>
</dbReference>
<evidence type="ECO:0000313" key="2">
    <source>
        <dbReference type="EMBL" id="QKM71688.1"/>
    </source>
</evidence>
<dbReference type="InterPro" id="IPR036182">
    <property type="entry name" value="PCuAC_sf"/>
</dbReference>
<reference evidence="2 3" key="1">
    <citation type="journal article" date="2012" name="J. Bacteriol.">
        <title>Draft genome of Streptomyces tsukubaensis NRRL 18488, the producer of the clinically important immunosuppressant tacrolimus (FK506).</title>
        <authorList>
            <person name="Barreiro C."/>
            <person name="Prieto C."/>
            <person name="Sola-Landa A."/>
            <person name="Solera E."/>
            <person name="Martinez-Castro M."/>
            <person name="Perez-Redondo R."/>
            <person name="Garcia-Estrada C."/>
            <person name="Aparicio J.F."/>
            <person name="Fernandez-Martinez L.T."/>
            <person name="Santos-Aberturas J."/>
            <person name="Salehi-Najafabadi Z."/>
            <person name="Rodriguez-Garcia A."/>
            <person name="Tauch A."/>
            <person name="Martin J.F."/>
        </authorList>
    </citation>
    <scope>NUCLEOTIDE SEQUENCE [LARGE SCALE GENOMIC DNA]</scope>
    <source>
        <strain evidence="3">DSM 42081 / NBRC 108919 / NRRL 18488 / 9993</strain>
    </source>
</reference>
<feature type="region of interest" description="Disordered" evidence="1">
    <location>
        <begin position="19"/>
        <end position="39"/>
    </location>
</feature>
<protein>
    <submittedName>
        <fullName evidence="2">Copper chaperone PCu(A)C</fullName>
    </submittedName>
</protein>
<keyword evidence="3" id="KW-1185">Reference proteome</keyword>
<evidence type="ECO:0000313" key="3">
    <source>
        <dbReference type="Proteomes" id="UP000005940"/>
    </source>
</evidence>
<dbReference type="Proteomes" id="UP000005940">
    <property type="component" value="Chromosome"/>
</dbReference>
<name>A0A7G3UNT9_STRT9</name>
<feature type="compositionally biased region" description="Basic and acidic residues" evidence="1">
    <location>
        <begin position="200"/>
        <end position="212"/>
    </location>
</feature>
<dbReference type="SUPFAM" id="SSF110087">
    <property type="entry name" value="DR1885-like metal-binding protein"/>
    <property type="match status" value="1"/>
</dbReference>
<dbReference type="Pfam" id="PF04314">
    <property type="entry name" value="PCuAC"/>
    <property type="match status" value="1"/>
</dbReference>
<dbReference type="PANTHER" id="PTHR36302:SF1">
    <property type="entry name" value="COPPER CHAPERONE PCU(A)C"/>
    <property type="match status" value="1"/>
</dbReference>
<dbReference type="InterPro" id="IPR007410">
    <property type="entry name" value="LpqE-like"/>
</dbReference>
<dbReference type="EMBL" id="CP029159">
    <property type="protein sequence ID" value="QKM71688.1"/>
    <property type="molecule type" value="Genomic_DNA"/>
</dbReference>
<accession>A0A7G3UNT9</accession>
<proteinExistence type="predicted"/>
<gene>
    <name evidence="2" type="ORF">STSU_018045</name>
</gene>
<dbReference type="PANTHER" id="PTHR36302">
    <property type="entry name" value="BLR7088 PROTEIN"/>
    <property type="match status" value="1"/>
</dbReference>